<gene>
    <name evidence="1" type="ORF">C5167_020078</name>
</gene>
<evidence type="ECO:0000313" key="2">
    <source>
        <dbReference type="Proteomes" id="UP000316621"/>
    </source>
</evidence>
<dbReference type="Proteomes" id="UP000316621">
    <property type="component" value="Chromosome 2"/>
</dbReference>
<dbReference type="Gramene" id="RZC51647">
    <property type="protein sequence ID" value="RZC51647"/>
    <property type="gene ID" value="C5167_020078"/>
</dbReference>
<accession>A0A4Y7ISH8</accession>
<evidence type="ECO:0000313" key="1">
    <source>
        <dbReference type="EMBL" id="RZC51647.1"/>
    </source>
</evidence>
<dbReference type="EMBL" id="CM010716">
    <property type="protein sequence ID" value="RZC51647.1"/>
    <property type="molecule type" value="Genomic_DNA"/>
</dbReference>
<keyword evidence="2" id="KW-1185">Reference proteome</keyword>
<protein>
    <submittedName>
        <fullName evidence="1">Uncharacterized protein</fullName>
    </submittedName>
</protein>
<reference evidence="1 2" key="1">
    <citation type="journal article" date="2018" name="Science">
        <title>The opium poppy genome and morphinan production.</title>
        <authorList>
            <person name="Guo L."/>
            <person name="Winzer T."/>
            <person name="Yang X."/>
            <person name="Li Y."/>
            <person name="Ning Z."/>
            <person name="He Z."/>
            <person name="Teodor R."/>
            <person name="Lu Y."/>
            <person name="Bowser T.A."/>
            <person name="Graham I.A."/>
            <person name="Ye K."/>
        </authorList>
    </citation>
    <scope>NUCLEOTIDE SEQUENCE [LARGE SCALE GENOMIC DNA]</scope>
    <source>
        <strain evidence="2">cv. HN1</strain>
        <tissue evidence="1">Leaves</tissue>
    </source>
</reference>
<proteinExistence type="predicted"/>
<feature type="non-terminal residue" evidence="1">
    <location>
        <position position="57"/>
    </location>
</feature>
<organism evidence="1 2">
    <name type="scientific">Papaver somniferum</name>
    <name type="common">Opium poppy</name>
    <dbReference type="NCBI Taxonomy" id="3469"/>
    <lineage>
        <taxon>Eukaryota</taxon>
        <taxon>Viridiplantae</taxon>
        <taxon>Streptophyta</taxon>
        <taxon>Embryophyta</taxon>
        <taxon>Tracheophyta</taxon>
        <taxon>Spermatophyta</taxon>
        <taxon>Magnoliopsida</taxon>
        <taxon>Ranunculales</taxon>
        <taxon>Papaveraceae</taxon>
        <taxon>Papaveroideae</taxon>
        <taxon>Papaver</taxon>
    </lineage>
</organism>
<dbReference type="AlphaFoldDB" id="A0A4Y7ISH8"/>
<sequence>MNMLKGRNLQAQYYHLRGRSNIMQMGTECKGIDSDCTLDLLREGKSMRAIHLLQRNS</sequence>
<name>A0A4Y7ISH8_PAPSO</name>